<dbReference type="PANTHER" id="PTHR37549:SF1">
    <property type="entry name" value="LIPOPROTEIN LPRI"/>
    <property type="match status" value="1"/>
</dbReference>
<protein>
    <submittedName>
        <fullName evidence="3">Putative peptidoglycan binding domain-containing protein</fullName>
    </submittedName>
</protein>
<dbReference type="AlphaFoldDB" id="A0A239Q1S3"/>
<keyword evidence="1" id="KW-0732">Signal</keyword>
<evidence type="ECO:0000259" key="2">
    <source>
        <dbReference type="Pfam" id="PF01471"/>
    </source>
</evidence>
<organism evidence="3 4">
    <name type="scientific">Paracoccus seriniphilus</name>
    <dbReference type="NCBI Taxonomy" id="184748"/>
    <lineage>
        <taxon>Bacteria</taxon>
        <taxon>Pseudomonadati</taxon>
        <taxon>Pseudomonadota</taxon>
        <taxon>Alphaproteobacteria</taxon>
        <taxon>Rhodobacterales</taxon>
        <taxon>Paracoccaceae</taxon>
        <taxon>Paracoccus</taxon>
    </lineage>
</organism>
<dbReference type="InterPro" id="IPR052755">
    <property type="entry name" value="Lysozyme_Inhibitor_LprI"/>
</dbReference>
<dbReference type="Pfam" id="PF01471">
    <property type="entry name" value="PG_binding_1"/>
    <property type="match status" value="1"/>
</dbReference>
<reference evidence="3 4" key="1">
    <citation type="submission" date="2017-07" db="EMBL/GenBank/DDBJ databases">
        <authorList>
            <person name="Sun Z.S."/>
            <person name="Albrecht U."/>
            <person name="Echele G."/>
            <person name="Lee C.C."/>
        </authorList>
    </citation>
    <scope>NUCLEOTIDE SEQUENCE [LARGE SCALE GENOMIC DNA]</scope>
    <source>
        <strain evidence="3 4">DSM 14827</strain>
    </source>
</reference>
<dbReference type="GO" id="GO:0005576">
    <property type="term" value="C:extracellular region"/>
    <property type="evidence" value="ECO:0007669"/>
    <property type="project" value="TreeGrafter"/>
</dbReference>
<name>A0A239Q1S3_9RHOB</name>
<feature type="domain" description="Peptidoglycan binding-like" evidence="2">
    <location>
        <begin position="156"/>
        <end position="205"/>
    </location>
</feature>
<dbReference type="SUPFAM" id="SSF47090">
    <property type="entry name" value="PGBD-like"/>
    <property type="match status" value="1"/>
</dbReference>
<dbReference type="Gene3D" id="1.10.101.10">
    <property type="entry name" value="PGBD-like superfamily/PGBD"/>
    <property type="match status" value="1"/>
</dbReference>
<evidence type="ECO:0000313" key="4">
    <source>
        <dbReference type="Proteomes" id="UP000198307"/>
    </source>
</evidence>
<accession>A0A239Q1S3</accession>
<sequence length="1273" mass="137527">MTDRLKAAAAGALIAILPANAGAQALLETYRAEIAPVDRRNSAGAALTDPGAILAQDRANVHRFGHRQAGDTMDATFSSRNLRAAMSRFLSRGSVSPAASQVLRSGGALLEVGIWGRAGSVSHITVDVAQDMAPQGGDPGDMLLPPADIAENAAGIQAALNARGFDAGPVDGQPGRQTRDAILAFQRSLGHRATGALTRSEWETLTALARAPGPSFDCAQAGTATERAICVNPALAALDRALGDAWTARRRVDNSEASLSEQRRWIAERDSCQGDMTCLQASMSERVAVLGGEVPDLPAMPTATTDIPVHHSENEATMTVAAQGGLVTVDGRILYSDDHLGALIVPQQSSISYRDHKQELERRLTYTEWLVGSEDLEAGLAKGETALQRYFDQIPRAAQDEIVRLALSTSGVSDITNDPCFKNARSSRYGCAMRNLTTEFDRRRFQQAAARIITRTAMAEQFDLPLRARAFCALGPIDRAFDFDTGMVDWASMIANSCQFNTAETDLASAVPQQSKMDPARVEDLARRYNGRDARGQRRQMPLMLVFDVELSLKRHPNGRMGPDGVMQTIRTLRRTGPVELRWSGAPEKLVLQFEAPTGNRPPEAVDLRQAGPAFRLLERAPKLDATDLGAALTTHASSSDGIMVRLPAWATSQEPARLSIANFFQSEGVAQQIAALTAQPLEHVAWTQLSSRERGVPDIELVLVFPTPFALVESAAIDPALAQPRNGEDLALLARISEPMLMEGSVDPALVAVVQPVAFEITEPGIGGARQVVARPELAEVEVDPRERVFLPTIWWFAAKAAELQGQDIDKYLNAAMDRANLHRGDTFARLDALDAARTKVQQARQAKEEAPWIAGRMTLGAYDLEGKAWPVNGVQLVLPVQGATEKALMRGVQPRIDVRALTIPMSIEEARAFEAAREAARRGSGPLSFYARVDMLAPQGPDQLAAQAHIRELLLFVPQGSASQKMKVSPALDRDAAIARLEFDPVPEVEAMESAPARTAAAAPVSTRTAASQAALAASSISPTATAPLPDDGWPELPELAVAQSDWDLLGLRTGMTLPVAEAALRERGGILAVLERPRSEPDPDQVRSTLYQRMYVGAEGTEAITLAAPGPEGPVLAILRRFQLPRGDLPFEAILQSLTEKYGTPAMQDDLPEGARMYWFDGAPGAAQVICRPHFSRRVDVSRWRSLDDADISFDLSQRPAAWNWAIADMPVDYAEQASSCGHVLAFEPESMAQQGGAAFTMMLIDYEALRMVDETLANVPAAQQLKIDF</sequence>
<evidence type="ECO:0000256" key="1">
    <source>
        <dbReference type="SAM" id="SignalP"/>
    </source>
</evidence>
<dbReference type="Proteomes" id="UP000198307">
    <property type="component" value="Unassembled WGS sequence"/>
</dbReference>
<keyword evidence="4" id="KW-1185">Reference proteome</keyword>
<dbReference type="EMBL" id="FZQB01000017">
    <property type="protein sequence ID" value="SNT76268.1"/>
    <property type="molecule type" value="Genomic_DNA"/>
</dbReference>
<feature type="chain" id="PRO_5012059965" evidence="1">
    <location>
        <begin position="22"/>
        <end position="1273"/>
    </location>
</feature>
<proteinExistence type="predicted"/>
<dbReference type="InterPro" id="IPR036365">
    <property type="entry name" value="PGBD-like_sf"/>
</dbReference>
<dbReference type="PANTHER" id="PTHR37549">
    <property type="entry name" value="LIPOPROTEIN LPRI"/>
    <property type="match status" value="1"/>
</dbReference>
<dbReference type="InterPro" id="IPR036366">
    <property type="entry name" value="PGBDSf"/>
</dbReference>
<feature type="signal peptide" evidence="1">
    <location>
        <begin position="1"/>
        <end position="21"/>
    </location>
</feature>
<dbReference type="RefSeq" id="WP_089345588.1">
    <property type="nucleotide sequence ID" value="NZ_CP067131.1"/>
</dbReference>
<gene>
    <name evidence="3" type="ORF">SAMN05444959_11747</name>
</gene>
<evidence type="ECO:0000313" key="3">
    <source>
        <dbReference type="EMBL" id="SNT76268.1"/>
    </source>
</evidence>
<dbReference type="InterPro" id="IPR002477">
    <property type="entry name" value="Peptidoglycan-bd-like"/>
</dbReference>
<dbReference type="OrthoDB" id="8092964at2"/>